<organism evidence="1 2">
    <name type="scientific">Daphnia pulex</name>
    <name type="common">Water flea</name>
    <dbReference type="NCBI Taxonomy" id="6669"/>
    <lineage>
        <taxon>Eukaryota</taxon>
        <taxon>Metazoa</taxon>
        <taxon>Ecdysozoa</taxon>
        <taxon>Arthropoda</taxon>
        <taxon>Crustacea</taxon>
        <taxon>Branchiopoda</taxon>
        <taxon>Diplostraca</taxon>
        <taxon>Cladocera</taxon>
        <taxon>Anomopoda</taxon>
        <taxon>Daphniidae</taxon>
        <taxon>Daphnia</taxon>
    </lineage>
</organism>
<evidence type="ECO:0000313" key="2">
    <source>
        <dbReference type="Proteomes" id="UP000000305"/>
    </source>
</evidence>
<protein>
    <submittedName>
        <fullName evidence="1">Uncharacterized protein</fullName>
    </submittedName>
</protein>
<dbReference type="PANTHER" id="PTHR16021:SF23">
    <property type="entry name" value="FI18411P1-RELATED"/>
    <property type="match status" value="1"/>
</dbReference>
<dbReference type="AlphaFoldDB" id="E9HQN3"/>
<keyword evidence="2" id="KW-1185">Reference proteome</keyword>
<dbReference type="EMBL" id="GL732722">
    <property type="protein sequence ID" value="EFX65958.1"/>
    <property type="molecule type" value="Genomic_DNA"/>
</dbReference>
<name>E9HQN3_DAPPU</name>
<sequence length="194" mass="21934">MKQNITTPIVIPPPSPPAIQETTGRPIKNTTTPPQIISHLQPDTAPKPEMDSLHLNQSAEIPPIHPNRVHEDVTDFDFFETSTATFANMTTIRGKTSEVNSYLNDSANKNPSPQPTPIDKKELSEIMAPIMQTLHEQYKQNLEIQHENELAKEIRQIYCQVSVLRRIQAVTLSQTNGLLQQLCLTYQFAHVYKV</sequence>
<dbReference type="InParanoid" id="E9HQN3"/>
<gene>
    <name evidence="1" type="ORF">DAPPUDRAFT_263952</name>
</gene>
<dbReference type="PANTHER" id="PTHR16021">
    <property type="entry name" value="MANSC DOMAIN CONTAINING PROTEIN 1"/>
    <property type="match status" value="1"/>
</dbReference>
<accession>E9HQN3</accession>
<dbReference type="HOGENOM" id="CLU_1403764_0_0_1"/>
<dbReference type="Proteomes" id="UP000000305">
    <property type="component" value="Unassembled WGS sequence"/>
</dbReference>
<dbReference type="PhylomeDB" id="E9HQN3"/>
<reference evidence="1 2" key="1">
    <citation type="journal article" date="2011" name="Science">
        <title>The ecoresponsive genome of Daphnia pulex.</title>
        <authorList>
            <person name="Colbourne J.K."/>
            <person name="Pfrender M.E."/>
            <person name="Gilbert D."/>
            <person name="Thomas W.K."/>
            <person name="Tucker A."/>
            <person name="Oakley T.H."/>
            <person name="Tokishita S."/>
            <person name="Aerts A."/>
            <person name="Arnold G.J."/>
            <person name="Basu M.K."/>
            <person name="Bauer D.J."/>
            <person name="Caceres C.E."/>
            <person name="Carmel L."/>
            <person name="Casola C."/>
            <person name="Choi J.H."/>
            <person name="Detter J.C."/>
            <person name="Dong Q."/>
            <person name="Dusheyko S."/>
            <person name="Eads B.D."/>
            <person name="Frohlich T."/>
            <person name="Geiler-Samerotte K.A."/>
            <person name="Gerlach D."/>
            <person name="Hatcher P."/>
            <person name="Jogdeo S."/>
            <person name="Krijgsveld J."/>
            <person name="Kriventseva E.V."/>
            <person name="Kultz D."/>
            <person name="Laforsch C."/>
            <person name="Lindquist E."/>
            <person name="Lopez J."/>
            <person name="Manak J.R."/>
            <person name="Muller J."/>
            <person name="Pangilinan J."/>
            <person name="Patwardhan R.P."/>
            <person name="Pitluck S."/>
            <person name="Pritham E.J."/>
            <person name="Rechtsteiner A."/>
            <person name="Rho M."/>
            <person name="Rogozin I.B."/>
            <person name="Sakarya O."/>
            <person name="Salamov A."/>
            <person name="Schaack S."/>
            <person name="Shapiro H."/>
            <person name="Shiga Y."/>
            <person name="Skalitzky C."/>
            <person name="Smith Z."/>
            <person name="Souvorov A."/>
            <person name="Sung W."/>
            <person name="Tang Z."/>
            <person name="Tsuchiya D."/>
            <person name="Tu H."/>
            <person name="Vos H."/>
            <person name="Wang M."/>
            <person name="Wolf Y.I."/>
            <person name="Yamagata H."/>
            <person name="Yamada T."/>
            <person name="Ye Y."/>
            <person name="Shaw J.R."/>
            <person name="Andrews J."/>
            <person name="Crease T.J."/>
            <person name="Tang H."/>
            <person name="Lucas S.M."/>
            <person name="Robertson H.M."/>
            <person name="Bork P."/>
            <person name="Koonin E.V."/>
            <person name="Zdobnov E.M."/>
            <person name="Grigoriev I.V."/>
            <person name="Lynch M."/>
            <person name="Boore J.L."/>
        </authorList>
    </citation>
    <scope>NUCLEOTIDE SEQUENCE [LARGE SCALE GENOMIC DNA]</scope>
</reference>
<dbReference type="InterPro" id="IPR052660">
    <property type="entry name" value="Erythrocyte_Invasion_ImmMod"/>
</dbReference>
<proteinExistence type="predicted"/>
<dbReference type="KEGG" id="dpx:DAPPUDRAFT_263952"/>
<evidence type="ECO:0000313" key="1">
    <source>
        <dbReference type="EMBL" id="EFX65958.1"/>
    </source>
</evidence>